<dbReference type="EMBL" id="PRLB01000002">
    <property type="protein sequence ID" value="RAW55229.1"/>
    <property type="molecule type" value="Genomic_DNA"/>
</dbReference>
<organism evidence="1 2">
    <name type="scientific">Faecalibacterium prausnitzii</name>
    <dbReference type="NCBI Taxonomy" id="853"/>
    <lineage>
        <taxon>Bacteria</taxon>
        <taxon>Bacillati</taxon>
        <taxon>Bacillota</taxon>
        <taxon>Clostridia</taxon>
        <taxon>Eubacteriales</taxon>
        <taxon>Oscillospiraceae</taxon>
        <taxon>Faecalibacterium</taxon>
    </lineage>
</organism>
<gene>
    <name evidence="1" type="ORF">C4N26_04530</name>
</gene>
<dbReference type="AlphaFoldDB" id="A0A329U1I8"/>
<comment type="caution">
    <text evidence="1">The sequence shown here is derived from an EMBL/GenBank/DDBJ whole genome shotgun (WGS) entry which is preliminary data.</text>
</comment>
<protein>
    <submittedName>
        <fullName evidence="1">Uncharacterized protein</fullName>
    </submittedName>
</protein>
<proteinExistence type="predicted"/>
<name>A0A329U1I8_9FIRM</name>
<sequence length="60" mass="7210">MVYRNLRSRVWGTARPKKNLSQGARNFQEFENLWPRDDSCSHRQNHPPCTRSHFVIQLSR</sequence>
<evidence type="ECO:0000313" key="2">
    <source>
        <dbReference type="Proteomes" id="UP000251144"/>
    </source>
</evidence>
<dbReference type="Proteomes" id="UP000251144">
    <property type="component" value="Unassembled WGS sequence"/>
</dbReference>
<accession>A0A329U1I8</accession>
<reference evidence="1 2" key="1">
    <citation type="submission" date="2018-02" db="EMBL/GenBank/DDBJ databases">
        <title>Complete genome sequencing of Faecalibacterium prausnitzii strains isolated from the human gut.</title>
        <authorList>
            <person name="Fitzgerald B.C."/>
            <person name="Shkoporov A.N."/>
            <person name="Ross P.R."/>
            <person name="Hill C."/>
        </authorList>
    </citation>
    <scope>NUCLEOTIDE SEQUENCE [LARGE SCALE GENOMIC DNA]</scope>
    <source>
        <strain evidence="1 2">APC942/32-1</strain>
    </source>
</reference>
<evidence type="ECO:0000313" key="1">
    <source>
        <dbReference type="EMBL" id="RAW55229.1"/>
    </source>
</evidence>